<accession>A0ABX0DGD1</accession>
<feature type="region of interest" description="Disordered" evidence="1">
    <location>
        <begin position="105"/>
        <end position="125"/>
    </location>
</feature>
<protein>
    <submittedName>
        <fullName evidence="3">Helix-turn-helix transcriptional regulator</fullName>
    </submittedName>
</protein>
<evidence type="ECO:0000256" key="1">
    <source>
        <dbReference type="SAM" id="MobiDB-lite"/>
    </source>
</evidence>
<dbReference type="InterPro" id="IPR036390">
    <property type="entry name" value="WH_DNA-bd_sf"/>
</dbReference>
<dbReference type="EMBL" id="JAAKZI010000030">
    <property type="protein sequence ID" value="NGN84816.1"/>
    <property type="molecule type" value="Genomic_DNA"/>
</dbReference>
<dbReference type="Proteomes" id="UP000479226">
    <property type="component" value="Unassembled WGS sequence"/>
</dbReference>
<organism evidence="3 4">
    <name type="scientific">Arthrobacter silviterrae</name>
    <dbReference type="NCBI Taxonomy" id="2026658"/>
    <lineage>
        <taxon>Bacteria</taxon>
        <taxon>Bacillati</taxon>
        <taxon>Actinomycetota</taxon>
        <taxon>Actinomycetes</taxon>
        <taxon>Micrococcales</taxon>
        <taxon>Micrococcaceae</taxon>
        <taxon>Arthrobacter</taxon>
    </lineage>
</organism>
<dbReference type="PROSITE" id="PS50987">
    <property type="entry name" value="HTH_ARSR_2"/>
    <property type="match status" value="1"/>
</dbReference>
<dbReference type="RefSeq" id="WP_165183040.1">
    <property type="nucleotide sequence ID" value="NZ_JAAKZI010000030.1"/>
</dbReference>
<evidence type="ECO:0000259" key="2">
    <source>
        <dbReference type="PROSITE" id="PS50987"/>
    </source>
</evidence>
<dbReference type="Gene3D" id="1.10.10.10">
    <property type="entry name" value="Winged helix-like DNA-binding domain superfamily/Winged helix DNA-binding domain"/>
    <property type="match status" value="1"/>
</dbReference>
<dbReference type="SMART" id="SM00418">
    <property type="entry name" value="HTH_ARSR"/>
    <property type="match status" value="1"/>
</dbReference>
<keyword evidence="4" id="KW-1185">Reference proteome</keyword>
<dbReference type="SUPFAM" id="SSF46785">
    <property type="entry name" value="Winged helix' DNA-binding domain"/>
    <property type="match status" value="1"/>
</dbReference>
<dbReference type="InterPro" id="IPR036388">
    <property type="entry name" value="WH-like_DNA-bd_sf"/>
</dbReference>
<name>A0ABX0DGD1_9MICC</name>
<dbReference type="CDD" id="cd00090">
    <property type="entry name" value="HTH_ARSR"/>
    <property type="match status" value="1"/>
</dbReference>
<evidence type="ECO:0000313" key="4">
    <source>
        <dbReference type="Proteomes" id="UP000479226"/>
    </source>
</evidence>
<dbReference type="InterPro" id="IPR011991">
    <property type="entry name" value="ArsR-like_HTH"/>
</dbReference>
<feature type="domain" description="HTH arsR-type" evidence="2">
    <location>
        <begin position="8"/>
        <end position="108"/>
    </location>
</feature>
<comment type="caution">
    <text evidence="3">The sequence shown here is derived from an EMBL/GenBank/DDBJ whole genome shotgun (WGS) entry which is preliminary data.</text>
</comment>
<sequence>MPKITHPVDLAWTPDVEASIEAFGNRARVEIIRYLKGSGPVPRGDIVDAVSASEASVAQHLIALEKTGAITVDIVQGRRHGRSPRYSVAENRIKELLAAHQDYLLNRPPNLPQDARQYPDLGNQR</sequence>
<evidence type="ECO:0000313" key="3">
    <source>
        <dbReference type="EMBL" id="NGN84816.1"/>
    </source>
</evidence>
<gene>
    <name evidence="3" type="ORF">G6N77_15320</name>
</gene>
<proteinExistence type="predicted"/>
<reference evidence="3 4" key="1">
    <citation type="submission" date="2020-02" db="EMBL/GenBank/DDBJ databases">
        <title>Genome sequence of the type strain DSM 27180 of Arthrobacter silviterrae.</title>
        <authorList>
            <person name="Gao J."/>
            <person name="Sun J."/>
        </authorList>
    </citation>
    <scope>NUCLEOTIDE SEQUENCE [LARGE SCALE GENOMIC DNA]</scope>
    <source>
        <strain evidence="3 4">DSM 27180</strain>
    </source>
</reference>
<dbReference type="InterPro" id="IPR001845">
    <property type="entry name" value="HTH_ArsR_DNA-bd_dom"/>
</dbReference>